<sequence>MNRAFRKYHRFLAPILALPLALTVLTGMAVTITKDWPINTGLSSNVLLKIHTGEIFGLAAIYPVLNGVGLIELIVTGLSMSSVMSRRKSTVPRG</sequence>
<keyword evidence="1" id="KW-0472">Membrane</keyword>
<dbReference type="EMBL" id="CP113797">
    <property type="protein sequence ID" value="WAL59954.1"/>
    <property type="molecule type" value="Genomic_DNA"/>
</dbReference>
<organism evidence="2 3">
    <name type="scientific">Thermocoleostomius sinensis A174</name>
    <dbReference type="NCBI Taxonomy" id="2016057"/>
    <lineage>
        <taxon>Bacteria</taxon>
        <taxon>Bacillati</taxon>
        <taxon>Cyanobacteriota</taxon>
        <taxon>Cyanophyceae</taxon>
        <taxon>Oculatellales</taxon>
        <taxon>Oculatellaceae</taxon>
        <taxon>Thermocoleostomius</taxon>
    </lineage>
</organism>
<dbReference type="Proteomes" id="UP001163152">
    <property type="component" value="Chromosome"/>
</dbReference>
<protein>
    <submittedName>
        <fullName evidence="2">Peptidase</fullName>
    </submittedName>
</protein>
<reference evidence="2" key="1">
    <citation type="submission" date="2022-12" db="EMBL/GenBank/DDBJ databases">
        <title>Polyphasic identification of a Novel Hot-Spring Cyanobacterium Ocullathermofonsia sinensis gen nov. sp. nov. and Genomic Insights on its Adaptations to the Thermal Habitat.</title>
        <authorList>
            <person name="Daroch M."/>
            <person name="Tang J."/>
            <person name="Jiang Y."/>
        </authorList>
    </citation>
    <scope>NUCLEOTIDE SEQUENCE</scope>
    <source>
        <strain evidence="2">PKUAC-SCTA174</strain>
    </source>
</reference>
<accession>A0A9E8ZDK8</accession>
<gene>
    <name evidence="2" type="ORF">OXH18_22730</name>
</gene>
<keyword evidence="1" id="KW-0812">Transmembrane</keyword>
<dbReference type="AlphaFoldDB" id="A0A9E8ZDK8"/>
<keyword evidence="3" id="KW-1185">Reference proteome</keyword>
<proteinExistence type="predicted"/>
<dbReference type="RefSeq" id="WP_268609775.1">
    <property type="nucleotide sequence ID" value="NZ_CP113797.1"/>
</dbReference>
<keyword evidence="1" id="KW-1133">Transmembrane helix</keyword>
<dbReference type="KEGG" id="tsin:OXH18_22730"/>
<feature type="transmembrane region" description="Helical" evidence="1">
    <location>
        <begin position="55"/>
        <end position="78"/>
    </location>
</feature>
<evidence type="ECO:0000313" key="3">
    <source>
        <dbReference type="Proteomes" id="UP001163152"/>
    </source>
</evidence>
<name>A0A9E8ZDK8_9CYAN</name>
<evidence type="ECO:0000256" key="1">
    <source>
        <dbReference type="SAM" id="Phobius"/>
    </source>
</evidence>
<evidence type="ECO:0000313" key="2">
    <source>
        <dbReference type="EMBL" id="WAL59954.1"/>
    </source>
</evidence>